<dbReference type="STRING" id="1314781.A0A165E781"/>
<evidence type="ECO:0000313" key="2">
    <source>
        <dbReference type="EMBL" id="KZV86223.1"/>
    </source>
</evidence>
<feature type="region of interest" description="Disordered" evidence="1">
    <location>
        <begin position="762"/>
        <end position="789"/>
    </location>
</feature>
<dbReference type="PANTHER" id="PTHR43558:SF6">
    <property type="entry name" value="REDUCTASE, PUTATIVE (AFU_ORTHOLOGUE AFUA_3G10540)-RELATED"/>
    <property type="match status" value="1"/>
</dbReference>
<organism evidence="2 3">
    <name type="scientific">Exidia glandulosa HHB12029</name>
    <dbReference type="NCBI Taxonomy" id="1314781"/>
    <lineage>
        <taxon>Eukaryota</taxon>
        <taxon>Fungi</taxon>
        <taxon>Dikarya</taxon>
        <taxon>Basidiomycota</taxon>
        <taxon>Agaricomycotina</taxon>
        <taxon>Agaricomycetes</taxon>
        <taxon>Auriculariales</taxon>
        <taxon>Exidiaceae</taxon>
        <taxon>Exidia</taxon>
    </lineage>
</organism>
<dbReference type="OrthoDB" id="539213at2759"/>
<feature type="compositionally biased region" description="Acidic residues" evidence="1">
    <location>
        <begin position="771"/>
        <end position="789"/>
    </location>
</feature>
<keyword evidence="3" id="KW-1185">Reference proteome</keyword>
<protein>
    <submittedName>
        <fullName evidence="2">Uncharacterized protein</fullName>
    </submittedName>
</protein>
<dbReference type="InParanoid" id="A0A165E781"/>
<name>A0A165E781_EXIGL</name>
<sequence>DRPVISTAAPLDLRSLLLALPRNPDASKLAEQCIVSQLKSWVTTLEETRDADTSLGKPLGVDLEKLEGISVSALGNSPASDAAAIVKAAAAGGVTDTKALWTWERLPYAVRCAGFSALKAGSTTEDERPKKKTRAVNDEQFAADVDEWYRATDRIADERILRNETYLRLLSRASKVKTTSTPWTFGLLRLQDVSTVVSGAVDVNATARTGSPIALKIPRAPLQSVPGFHVLDGKRTDAVYLQPSIEAFRARWTSLTGNLLDGLEWSNVCVAGGLVLGSLLTPDIPAKHPEVAKVNKPEEWKSSDIDLYIYGLDIDTANRKVKHIADTYKKNLPAGAPFLSVRNSQTITLYSAYPVRRVQIVLKLVSSPREVLLNFDLDIVAAAFDGKDVWMLPRCVRALESIVFKYANKGFGIRILPSYIAALSTYNTKEKIAPHTRGERLYLDLDLKHRADDARRWTRECINEYLEVGHTRSPFHWPKPYPPVKSKKPVFSHAMLESYAQVTSEPLGRSCLTGFTLFMRHVALWEEELAGRITIFEDLWATDTYGEGPLQEISYDDSPPYAWNESFTIEEFKRALDAFNQKEIDHTRERIDWQESRGRFDKPIPARRITYADTIDELLSPEKDIQIPVFLPQHFLDFANKLILEALRQAHPLSKERSDLEGPLNIEGCDPAVLWRLDCVLNWQMLDRTIDEVREALWAFHRAYERSNKVDPDHSINTLKTNLSRRAIRTSTEDEMDAFVRWVGRKPYHSETKLNAVWQMEEMGDGGDGGFSEDDGEEGESDGSEGEEW</sequence>
<dbReference type="AlphaFoldDB" id="A0A165E781"/>
<gene>
    <name evidence="2" type="ORF">EXIGLDRAFT_622192</name>
</gene>
<reference evidence="2 3" key="1">
    <citation type="journal article" date="2016" name="Mol. Biol. Evol.">
        <title>Comparative Genomics of Early-Diverging Mushroom-Forming Fungi Provides Insights into the Origins of Lignocellulose Decay Capabilities.</title>
        <authorList>
            <person name="Nagy L.G."/>
            <person name="Riley R."/>
            <person name="Tritt A."/>
            <person name="Adam C."/>
            <person name="Daum C."/>
            <person name="Floudas D."/>
            <person name="Sun H."/>
            <person name="Yadav J.S."/>
            <person name="Pangilinan J."/>
            <person name="Larsson K.H."/>
            <person name="Matsuura K."/>
            <person name="Barry K."/>
            <person name="Labutti K."/>
            <person name="Kuo R."/>
            <person name="Ohm R.A."/>
            <person name="Bhattacharya S.S."/>
            <person name="Shirouzu T."/>
            <person name="Yoshinaga Y."/>
            <person name="Martin F.M."/>
            <person name="Grigoriev I.V."/>
            <person name="Hibbett D.S."/>
        </authorList>
    </citation>
    <scope>NUCLEOTIDE SEQUENCE [LARGE SCALE GENOMIC DNA]</scope>
    <source>
        <strain evidence="2 3">HHB12029</strain>
    </source>
</reference>
<proteinExistence type="predicted"/>
<evidence type="ECO:0000313" key="3">
    <source>
        <dbReference type="Proteomes" id="UP000077266"/>
    </source>
</evidence>
<dbReference type="Proteomes" id="UP000077266">
    <property type="component" value="Unassembled WGS sequence"/>
</dbReference>
<dbReference type="InterPro" id="IPR053354">
    <property type="entry name" value="MGDG_epimerase"/>
</dbReference>
<accession>A0A165E781</accession>
<feature type="non-terminal residue" evidence="2">
    <location>
        <position position="1"/>
    </location>
</feature>
<dbReference type="PANTHER" id="PTHR43558">
    <property type="entry name" value="REDUCTASE, PUTATIVE (AFU_ORTHOLOGUE AFUA_3G10540)-RELATED"/>
    <property type="match status" value="1"/>
</dbReference>
<evidence type="ECO:0000256" key="1">
    <source>
        <dbReference type="SAM" id="MobiDB-lite"/>
    </source>
</evidence>
<dbReference type="EMBL" id="KV426162">
    <property type="protein sequence ID" value="KZV86223.1"/>
    <property type="molecule type" value="Genomic_DNA"/>
</dbReference>